<evidence type="ECO:0008006" key="4">
    <source>
        <dbReference type="Google" id="ProtNLM"/>
    </source>
</evidence>
<dbReference type="AlphaFoldDB" id="A0A0D1EMT6"/>
<comment type="caution">
    <text evidence="2">The sequence shown here is derived from an EMBL/GenBank/DDBJ whole genome shotgun (WGS) entry which is preliminary data.</text>
</comment>
<evidence type="ECO:0000256" key="1">
    <source>
        <dbReference type="SAM" id="SignalP"/>
    </source>
</evidence>
<name>A0A0D1EMT6_9RHOB</name>
<gene>
    <name evidence="2" type="ORF">jaqu_11950</name>
</gene>
<organism evidence="2 3">
    <name type="scientific">Jannaschia aquimarina</name>
    <dbReference type="NCBI Taxonomy" id="935700"/>
    <lineage>
        <taxon>Bacteria</taxon>
        <taxon>Pseudomonadati</taxon>
        <taxon>Pseudomonadota</taxon>
        <taxon>Alphaproteobacteria</taxon>
        <taxon>Rhodobacterales</taxon>
        <taxon>Roseobacteraceae</taxon>
        <taxon>Jannaschia</taxon>
    </lineage>
</organism>
<feature type="chain" id="PRO_5002245558" description="Exopolysaccharide biosynthesis protein YbjH" evidence="1">
    <location>
        <begin position="23"/>
        <end position="712"/>
    </location>
</feature>
<protein>
    <recommendedName>
        <fullName evidence="4">Exopolysaccharide biosynthesis protein YbjH</fullName>
    </recommendedName>
</protein>
<dbReference type="EMBL" id="JYFE01000023">
    <property type="protein sequence ID" value="KIT17005.1"/>
    <property type="molecule type" value="Genomic_DNA"/>
</dbReference>
<accession>A0A0D1EMT6</accession>
<sequence>MGAKRYLPGTAAALAVMLSGHSAVPQQNQRPVTTNFLGVPGLIDTPSAEMQPDGTLTTSVHAFDNGTTRTALTFQIAPRVQGVFRYATIDDLLIVNGERERTYDRSFDLRLQLLKETARRPAVTVGLQDFGGTGIYSSEYIVATKTLGDFTVSGGIGWGRLGTENGFSNPFGLGDRPEFEGGTGGDFEADQWFRGDAALFGGVAWRATDKLTFKAEYSSDAYEQEVEAGIVDRKTSVNLGLDYEYSPRLRLQAAYRFGSDIGIGLVYALNPKQAPAGGGTDVVPEPVLVRPSRNVAPELWLTEWLTNPRSGPVIEDSLTRALEAAGLELHSYRVSADEAQIRFFNPTYESQAQAIGRAARAATRSLPASVETLVLVPLNSRSQPGAAVVLRRSDVEAIENRPDGADEILAVAGIVDAQTLSREGLVLAPGAYPRFDWGLGPYVSISTFDPDNPLRIDLGAQLSARFEPTPGLVFSGAIRQRLIGNRDESTRESNSVLPRVRSESNLFAKTDEPFIPYLTAEYFFRPGRNLYGRLSAGLLERQFGGVSAELLWKPATGPLALGVEVNHVRQRDFDMRFGFQDLDATTGYVSAYYNHGGGYHSTLHVGQYLAGDQGATYELSRRFANGWELGAYATKTNVSSEEFGEGSFDKGIKITIPTSFLTGQPSRGERNTVIQPILRDGGARLRLQNRLYGLVSDQSGPELTEDWGRFWR</sequence>
<dbReference type="SUPFAM" id="SSF56935">
    <property type="entry name" value="Porins"/>
    <property type="match status" value="1"/>
</dbReference>
<keyword evidence="3" id="KW-1185">Reference proteome</keyword>
<evidence type="ECO:0000313" key="2">
    <source>
        <dbReference type="EMBL" id="KIT17005.1"/>
    </source>
</evidence>
<dbReference type="Proteomes" id="UP000032232">
    <property type="component" value="Unassembled WGS sequence"/>
</dbReference>
<reference evidence="2 3" key="1">
    <citation type="submission" date="2015-02" db="EMBL/GenBank/DDBJ databases">
        <title>Genome Sequence of Jannaschia aquimarina DSM28248, a member of the Roseobacter clade.</title>
        <authorList>
            <person name="Voget S."/>
            <person name="Daniel R."/>
        </authorList>
    </citation>
    <scope>NUCLEOTIDE SEQUENCE [LARGE SCALE GENOMIC DNA]</scope>
    <source>
        <strain evidence="2 3">GSW-M26</strain>
    </source>
</reference>
<dbReference type="PATRIC" id="fig|935700.4.peg.1241"/>
<evidence type="ECO:0000313" key="3">
    <source>
        <dbReference type="Proteomes" id="UP000032232"/>
    </source>
</evidence>
<keyword evidence="1" id="KW-0732">Signal</keyword>
<dbReference type="Pfam" id="PF06082">
    <property type="entry name" value="YjbH"/>
    <property type="match status" value="1"/>
</dbReference>
<feature type="signal peptide" evidence="1">
    <location>
        <begin position="1"/>
        <end position="22"/>
    </location>
</feature>
<dbReference type="STRING" id="935700.jaqu_11950"/>
<proteinExistence type="predicted"/>
<dbReference type="InterPro" id="IPR010344">
    <property type="entry name" value="YbjH"/>
</dbReference>